<feature type="repeat" description="ANK" evidence="3">
    <location>
        <begin position="138"/>
        <end position="170"/>
    </location>
</feature>
<feature type="region of interest" description="Disordered" evidence="4">
    <location>
        <begin position="431"/>
        <end position="477"/>
    </location>
</feature>
<dbReference type="Pfam" id="PF12796">
    <property type="entry name" value="Ank_2"/>
    <property type="match status" value="3"/>
</dbReference>
<evidence type="ECO:0000256" key="2">
    <source>
        <dbReference type="ARBA" id="ARBA00023043"/>
    </source>
</evidence>
<dbReference type="Pfam" id="PF00023">
    <property type="entry name" value="Ank"/>
    <property type="match status" value="1"/>
</dbReference>
<sequence>MHVYPERRLLQGMESEIWKLVSYSATPQQWKEWLRMPLEHAAARGNLNLVSSLLGAGADGSAGWRGCRGRTLIDAAALGGSEPVVSTLLRAGAQWDVNVVSVSSKRSALYTATMCGHEDAARRLVAAGADVDFEDPVHGNPVLHEAILGGHIQLVNDLLLVGPDLDSRDEYGCTPLHLAAIRGLDRVVSTLLLQSEVYTDALDDDGVTPLMEACGFGHLSVVNTLLTAGADVTIRDNCDHSALDSASRFGHIDVIRALVRYGADVNAGGDDVFSPLHVAARRNQAGAINALMQAGANIESSEGGSLAPPLFSATDPRNLKAMHTLLWHGASLTAQDTEGNTPLHVACYRQHKGLEAPVDLLLRWGADETALNNAGKTPAGLLDEHDNENDRTTCSEAEINRVRMLLARAPADRAWRRRCWLVMLRSFARTAKATTDETGDAHEGSNDAGDKEWREEQRGKEGELVVGHASDERRRRR</sequence>
<protein>
    <submittedName>
        <fullName evidence="5">Ankyrin repeat protein</fullName>
    </submittedName>
</protein>
<keyword evidence="2 3" id="KW-0040">ANK repeat</keyword>
<dbReference type="SMART" id="SM00248">
    <property type="entry name" value="ANK"/>
    <property type="match status" value="9"/>
</dbReference>
<dbReference type="InterPro" id="IPR036770">
    <property type="entry name" value="Ankyrin_rpt-contain_sf"/>
</dbReference>
<dbReference type="EMBL" id="FN648926">
    <property type="protein sequence ID" value="CBN73820.1"/>
    <property type="molecule type" value="Genomic_DNA"/>
</dbReference>
<dbReference type="AlphaFoldDB" id="D8LS36"/>
<dbReference type="PANTHER" id="PTHR24198">
    <property type="entry name" value="ANKYRIN REPEAT AND PROTEIN KINASE DOMAIN-CONTAINING PROTEIN"/>
    <property type="match status" value="1"/>
</dbReference>
<dbReference type="InterPro" id="IPR002110">
    <property type="entry name" value="Ankyrin_rpt"/>
</dbReference>
<dbReference type="OrthoDB" id="20872at2759"/>
<evidence type="ECO:0000256" key="4">
    <source>
        <dbReference type="SAM" id="MobiDB-lite"/>
    </source>
</evidence>
<keyword evidence="6" id="KW-1185">Reference proteome</keyword>
<gene>
    <name evidence="5" type="ORF">Esi_0007_0110</name>
</gene>
<proteinExistence type="predicted"/>
<dbReference type="Gene3D" id="1.25.40.20">
    <property type="entry name" value="Ankyrin repeat-containing domain"/>
    <property type="match status" value="3"/>
</dbReference>
<dbReference type="SUPFAM" id="SSF48403">
    <property type="entry name" value="Ankyrin repeat"/>
    <property type="match status" value="1"/>
</dbReference>
<feature type="repeat" description="ANK" evidence="3">
    <location>
        <begin position="238"/>
        <end position="270"/>
    </location>
</feature>
<dbReference type="InParanoid" id="D8LS36"/>
<dbReference type="Proteomes" id="UP000002630">
    <property type="component" value="Linkage Group LG06"/>
</dbReference>
<reference evidence="5 6" key="1">
    <citation type="journal article" date="2010" name="Nature">
        <title>The Ectocarpus genome and the independent evolution of multicellularity in brown algae.</title>
        <authorList>
            <person name="Cock J.M."/>
            <person name="Sterck L."/>
            <person name="Rouze P."/>
            <person name="Scornet D."/>
            <person name="Allen A.E."/>
            <person name="Amoutzias G."/>
            <person name="Anthouard V."/>
            <person name="Artiguenave F."/>
            <person name="Aury J.M."/>
            <person name="Badger J.H."/>
            <person name="Beszteri B."/>
            <person name="Billiau K."/>
            <person name="Bonnet E."/>
            <person name="Bothwell J.H."/>
            <person name="Bowler C."/>
            <person name="Boyen C."/>
            <person name="Brownlee C."/>
            <person name="Carrano C.J."/>
            <person name="Charrier B."/>
            <person name="Cho G.Y."/>
            <person name="Coelho S.M."/>
            <person name="Collen J."/>
            <person name="Corre E."/>
            <person name="Da Silva C."/>
            <person name="Delage L."/>
            <person name="Delaroque N."/>
            <person name="Dittami S.M."/>
            <person name="Doulbeau S."/>
            <person name="Elias M."/>
            <person name="Farnham G."/>
            <person name="Gachon C.M."/>
            <person name="Gschloessl B."/>
            <person name="Heesch S."/>
            <person name="Jabbari K."/>
            <person name="Jubin C."/>
            <person name="Kawai H."/>
            <person name="Kimura K."/>
            <person name="Kloareg B."/>
            <person name="Kupper F.C."/>
            <person name="Lang D."/>
            <person name="Le Bail A."/>
            <person name="Leblanc C."/>
            <person name="Lerouge P."/>
            <person name="Lohr M."/>
            <person name="Lopez P.J."/>
            <person name="Martens C."/>
            <person name="Maumus F."/>
            <person name="Michel G."/>
            <person name="Miranda-Saavedra D."/>
            <person name="Morales J."/>
            <person name="Moreau H."/>
            <person name="Motomura T."/>
            <person name="Nagasato C."/>
            <person name="Napoli C.A."/>
            <person name="Nelson D.R."/>
            <person name="Nyvall-Collen P."/>
            <person name="Peters A.F."/>
            <person name="Pommier C."/>
            <person name="Potin P."/>
            <person name="Poulain J."/>
            <person name="Quesneville H."/>
            <person name="Read B."/>
            <person name="Rensing S.A."/>
            <person name="Ritter A."/>
            <person name="Rousvoal S."/>
            <person name="Samanta M."/>
            <person name="Samson G."/>
            <person name="Schroeder D.C."/>
            <person name="Segurens B."/>
            <person name="Strittmatter M."/>
            <person name="Tonon T."/>
            <person name="Tregear J.W."/>
            <person name="Valentin K."/>
            <person name="von Dassow P."/>
            <person name="Yamagishi T."/>
            <person name="Van de Peer Y."/>
            <person name="Wincker P."/>
        </authorList>
    </citation>
    <scope>NUCLEOTIDE SEQUENCE [LARGE SCALE GENOMIC DNA]</scope>
    <source>
        <strain evidence="6">Ec32 / CCAP1310/4</strain>
    </source>
</reference>
<dbReference type="EMBL" id="FN649731">
    <property type="protein sequence ID" value="CBN73820.1"/>
    <property type="molecule type" value="Genomic_DNA"/>
</dbReference>
<feature type="compositionally biased region" description="Basic and acidic residues" evidence="4">
    <location>
        <begin position="439"/>
        <end position="477"/>
    </location>
</feature>
<dbReference type="OMA" id="MASIFGH"/>
<feature type="repeat" description="ANK" evidence="3">
    <location>
        <begin position="205"/>
        <end position="237"/>
    </location>
</feature>
<dbReference type="eggNOG" id="KOG4177">
    <property type="taxonomic scope" value="Eukaryota"/>
</dbReference>
<feature type="repeat" description="ANK" evidence="3">
    <location>
        <begin position="171"/>
        <end position="204"/>
    </location>
</feature>
<evidence type="ECO:0000313" key="6">
    <source>
        <dbReference type="Proteomes" id="UP000002630"/>
    </source>
</evidence>
<organism evidence="5 6">
    <name type="scientific">Ectocarpus siliculosus</name>
    <name type="common">Brown alga</name>
    <name type="synonym">Conferva siliculosa</name>
    <dbReference type="NCBI Taxonomy" id="2880"/>
    <lineage>
        <taxon>Eukaryota</taxon>
        <taxon>Sar</taxon>
        <taxon>Stramenopiles</taxon>
        <taxon>Ochrophyta</taxon>
        <taxon>PX clade</taxon>
        <taxon>Phaeophyceae</taxon>
        <taxon>Ectocarpales</taxon>
        <taxon>Ectocarpaceae</taxon>
        <taxon>Ectocarpus</taxon>
    </lineage>
</organism>
<evidence type="ECO:0000313" key="5">
    <source>
        <dbReference type="EMBL" id="CBN73820.1"/>
    </source>
</evidence>
<keyword evidence="1" id="KW-0677">Repeat</keyword>
<name>D8LS36_ECTSI</name>
<dbReference type="PRINTS" id="PR01415">
    <property type="entry name" value="ANKYRIN"/>
</dbReference>
<dbReference type="STRING" id="2880.D8LS36"/>
<accession>D8LS36</accession>
<dbReference type="PROSITE" id="PS50297">
    <property type="entry name" value="ANK_REP_REGION"/>
    <property type="match status" value="7"/>
</dbReference>
<evidence type="ECO:0000256" key="1">
    <source>
        <dbReference type="ARBA" id="ARBA00022737"/>
    </source>
</evidence>
<dbReference type="PROSITE" id="PS50088">
    <property type="entry name" value="ANK_REPEAT"/>
    <property type="match status" value="7"/>
</dbReference>
<feature type="repeat" description="ANK" evidence="3">
    <location>
        <begin position="104"/>
        <end position="136"/>
    </location>
</feature>
<feature type="repeat" description="ANK" evidence="3">
    <location>
        <begin position="271"/>
        <end position="303"/>
    </location>
</feature>
<dbReference type="PANTHER" id="PTHR24198:SF165">
    <property type="entry name" value="ANKYRIN REPEAT-CONTAINING PROTEIN-RELATED"/>
    <property type="match status" value="1"/>
</dbReference>
<feature type="repeat" description="ANK" evidence="3">
    <location>
        <begin position="338"/>
        <end position="373"/>
    </location>
</feature>
<evidence type="ECO:0000256" key="3">
    <source>
        <dbReference type="PROSITE-ProRule" id="PRU00023"/>
    </source>
</evidence>